<dbReference type="OrthoDB" id="493056at2759"/>
<evidence type="ECO:0000313" key="2">
    <source>
        <dbReference type="EMBL" id="CAE8609978.1"/>
    </source>
</evidence>
<proteinExistence type="predicted"/>
<comment type="caution">
    <text evidence="2">The sequence shown here is derived from an EMBL/GenBank/DDBJ whole genome shotgun (WGS) entry which is preliminary data.</text>
</comment>
<dbReference type="Proteomes" id="UP000654075">
    <property type="component" value="Unassembled WGS sequence"/>
</dbReference>
<keyword evidence="3" id="KW-1185">Reference proteome</keyword>
<organism evidence="2 3">
    <name type="scientific">Polarella glacialis</name>
    <name type="common">Dinoflagellate</name>
    <dbReference type="NCBI Taxonomy" id="89957"/>
    <lineage>
        <taxon>Eukaryota</taxon>
        <taxon>Sar</taxon>
        <taxon>Alveolata</taxon>
        <taxon>Dinophyceae</taxon>
        <taxon>Suessiales</taxon>
        <taxon>Suessiaceae</taxon>
        <taxon>Polarella</taxon>
    </lineage>
</organism>
<feature type="compositionally biased region" description="Low complexity" evidence="1">
    <location>
        <begin position="212"/>
        <end position="232"/>
    </location>
</feature>
<evidence type="ECO:0000313" key="3">
    <source>
        <dbReference type="Proteomes" id="UP000654075"/>
    </source>
</evidence>
<dbReference type="AlphaFoldDB" id="A0A813FHW1"/>
<feature type="non-terminal residue" evidence="2">
    <location>
        <position position="258"/>
    </location>
</feature>
<feature type="region of interest" description="Disordered" evidence="1">
    <location>
        <begin position="169"/>
        <end position="258"/>
    </location>
</feature>
<feature type="non-terminal residue" evidence="2">
    <location>
        <position position="1"/>
    </location>
</feature>
<sequence length="258" mass="26184">DVSAKVAGAEARASAIEVSLLKELERIAEDLRIGIGNLDKTQLVSRVGVLEEQSRRSSLVLSTLQEERQRQKASSAIEAIEADLRSALSVGKHGVSVATLSERAGDAMSSGSLASAEKGRDSMGSADVLSDVLQIVNQPPDQSKLFISSGIRERLTGLVSALSWTLGQAGSNPDGSENQDGTESGSGSGGAGGGNSTGRGRVLNAASDNNGRSRSTAAGTLAAASALSQSSSMKHRARTTSPGTVAGEGAGASEEYAS</sequence>
<feature type="compositionally biased region" description="Polar residues" evidence="1">
    <location>
        <begin position="169"/>
        <end position="179"/>
    </location>
</feature>
<name>A0A813FHW1_POLGL</name>
<dbReference type="EMBL" id="CAJNNV010024479">
    <property type="protein sequence ID" value="CAE8609978.1"/>
    <property type="molecule type" value="Genomic_DNA"/>
</dbReference>
<evidence type="ECO:0000256" key="1">
    <source>
        <dbReference type="SAM" id="MobiDB-lite"/>
    </source>
</evidence>
<feature type="compositionally biased region" description="Gly residues" evidence="1">
    <location>
        <begin position="184"/>
        <end position="197"/>
    </location>
</feature>
<reference evidence="2" key="1">
    <citation type="submission" date="2021-02" db="EMBL/GenBank/DDBJ databases">
        <authorList>
            <person name="Dougan E. K."/>
            <person name="Rhodes N."/>
            <person name="Thang M."/>
            <person name="Chan C."/>
        </authorList>
    </citation>
    <scope>NUCLEOTIDE SEQUENCE</scope>
</reference>
<protein>
    <submittedName>
        <fullName evidence="2">Uncharacterized protein</fullName>
    </submittedName>
</protein>
<gene>
    <name evidence="2" type="ORF">PGLA1383_LOCUS27805</name>
</gene>
<accession>A0A813FHW1</accession>